<dbReference type="PANTHER" id="PTHR39190:SF1">
    <property type="entry name" value="FLAGELLAR ASSEMBLY FACTOR FLIW"/>
    <property type="match status" value="1"/>
</dbReference>
<dbReference type="InterPro" id="IPR003775">
    <property type="entry name" value="Flagellar_assembly_factor_FliW"/>
</dbReference>
<evidence type="ECO:0000256" key="1">
    <source>
        <dbReference type="ARBA" id="ARBA00022490"/>
    </source>
</evidence>
<evidence type="ECO:0000256" key="5">
    <source>
        <dbReference type="HAMAP-Rule" id="MF_01185"/>
    </source>
</evidence>
<comment type="caution">
    <text evidence="6">The sequence shown here is derived from an EMBL/GenBank/DDBJ whole genome shotgun (WGS) entry which is preliminary data.</text>
</comment>
<name>A0ABS4KJ35_9FIRM</name>
<reference evidence="6 7" key="1">
    <citation type="submission" date="2021-03" db="EMBL/GenBank/DDBJ databases">
        <title>Genomic Encyclopedia of Type Strains, Phase IV (KMG-IV): sequencing the most valuable type-strain genomes for metagenomic binning, comparative biology and taxonomic classification.</title>
        <authorList>
            <person name="Goeker M."/>
        </authorList>
    </citation>
    <scope>NUCLEOTIDE SEQUENCE [LARGE SCALE GENOMIC DNA]</scope>
    <source>
        <strain evidence="6 7">DSM 27512</strain>
    </source>
</reference>
<dbReference type="Proteomes" id="UP001314903">
    <property type="component" value="Unassembled WGS sequence"/>
</dbReference>
<dbReference type="PANTHER" id="PTHR39190">
    <property type="entry name" value="FLAGELLAR ASSEMBLY FACTOR FLIW"/>
    <property type="match status" value="1"/>
</dbReference>
<accession>A0ABS4KJ35</accession>
<evidence type="ECO:0000256" key="2">
    <source>
        <dbReference type="ARBA" id="ARBA00022795"/>
    </source>
</evidence>
<evidence type="ECO:0000313" key="6">
    <source>
        <dbReference type="EMBL" id="MBP2027787.1"/>
    </source>
</evidence>
<comment type="function">
    <text evidence="5">Acts as an anti-CsrA protein, binds CsrA and prevents it from repressing translation of its target genes, one of which is flagellin. Binds to flagellin and participates in the assembly of the flagellum.</text>
</comment>
<evidence type="ECO:0000256" key="3">
    <source>
        <dbReference type="ARBA" id="ARBA00022845"/>
    </source>
</evidence>
<organism evidence="6 7">
    <name type="scientific">Acetoanaerobium pronyense</name>
    <dbReference type="NCBI Taxonomy" id="1482736"/>
    <lineage>
        <taxon>Bacteria</taxon>
        <taxon>Bacillati</taxon>
        <taxon>Bacillota</taxon>
        <taxon>Clostridia</taxon>
        <taxon>Peptostreptococcales</taxon>
        <taxon>Filifactoraceae</taxon>
        <taxon>Acetoanaerobium</taxon>
    </lineage>
</organism>
<keyword evidence="6" id="KW-0966">Cell projection</keyword>
<keyword evidence="2 5" id="KW-1005">Bacterial flagellum biogenesis</keyword>
<dbReference type="InterPro" id="IPR024046">
    <property type="entry name" value="Flagellar_assmbl_FliW_dom_sf"/>
</dbReference>
<dbReference type="Gene3D" id="2.30.290.10">
    <property type="entry name" value="BH3618-like"/>
    <property type="match status" value="1"/>
</dbReference>
<dbReference type="HAMAP" id="MF_01185">
    <property type="entry name" value="FliW"/>
    <property type="match status" value="1"/>
</dbReference>
<keyword evidence="1 5" id="KW-0963">Cytoplasm</keyword>
<comment type="subcellular location">
    <subcellularLocation>
        <location evidence="5">Cytoplasm</location>
    </subcellularLocation>
</comment>
<dbReference type="RefSeq" id="WP_209660847.1">
    <property type="nucleotide sequence ID" value="NZ_JAGGLI010000015.1"/>
</dbReference>
<dbReference type="Pfam" id="PF02623">
    <property type="entry name" value="FliW"/>
    <property type="match status" value="1"/>
</dbReference>
<keyword evidence="6" id="KW-0969">Cilium</keyword>
<dbReference type="SUPFAM" id="SSF141457">
    <property type="entry name" value="BH3618-like"/>
    <property type="match status" value="1"/>
</dbReference>
<sequence>MKIFTEYFGEIEYTEEDIIEFEKGPLGFEEYKKYILIREEDLFVEWLQSIEEDFSLTVMNPFHAIDSYEFEIPEIVIEKLSLESSEDVIIKTVVIISEKMEDIRTNLQSPIIINAKTKKAKQIILDDNYPMKHYFYKGDE</sequence>
<keyword evidence="7" id="KW-1185">Reference proteome</keyword>
<evidence type="ECO:0000256" key="4">
    <source>
        <dbReference type="ARBA" id="ARBA00023186"/>
    </source>
</evidence>
<comment type="similarity">
    <text evidence="5">Belongs to the FliW family.</text>
</comment>
<gene>
    <name evidence="5" type="primary">fliW</name>
    <name evidence="6" type="ORF">J2Z35_001585</name>
</gene>
<keyword evidence="3 5" id="KW-0810">Translation regulation</keyword>
<evidence type="ECO:0000313" key="7">
    <source>
        <dbReference type="Proteomes" id="UP001314903"/>
    </source>
</evidence>
<comment type="subunit">
    <text evidence="5">Interacts with translational regulator CsrA and flagellin(s).</text>
</comment>
<protein>
    <recommendedName>
        <fullName evidence="5">Flagellar assembly factor FliW</fullName>
    </recommendedName>
</protein>
<keyword evidence="6" id="KW-0282">Flagellum</keyword>
<dbReference type="EMBL" id="JAGGLI010000015">
    <property type="protein sequence ID" value="MBP2027787.1"/>
    <property type="molecule type" value="Genomic_DNA"/>
</dbReference>
<keyword evidence="4 5" id="KW-0143">Chaperone</keyword>
<proteinExistence type="inferred from homology"/>